<organism evidence="2 3">
    <name type="scientific">Potamilus streckersoni</name>
    <dbReference type="NCBI Taxonomy" id="2493646"/>
    <lineage>
        <taxon>Eukaryota</taxon>
        <taxon>Metazoa</taxon>
        <taxon>Spiralia</taxon>
        <taxon>Lophotrochozoa</taxon>
        <taxon>Mollusca</taxon>
        <taxon>Bivalvia</taxon>
        <taxon>Autobranchia</taxon>
        <taxon>Heteroconchia</taxon>
        <taxon>Palaeoheterodonta</taxon>
        <taxon>Unionida</taxon>
        <taxon>Unionoidea</taxon>
        <taxon>Unionidae</taxon>
        <taxon>Ambleminae</taxon>
        <taxon>Lampsilini</taxon>
        <taxon>Potamilus</taxon>
    </lineage>
</organism>
<accession>A0AAE0VKZ9</accession>
<dbReference type="EMBL" id="JAEAOA010001642">
    <property type="protein sequence ID" value="KAK3581789.1"/>
    <property type="molecule type" value="Genomic_DNA"/>
</dbReference>
<comment type="caution">
    <text evidence="2">The sequence shown here is derived from an EMBL/GenBank/DDBJ whole genome shotgun (WGS) entry which is preliminary data.</text>
</comment>
<reference evidence="2" key="2">
    <citation type="journal article" date="2021" name="Genome Biol. Evol.">
        <title>Developing a high-quality reference genome for a parasitic bivalve with doubly uniparental inheritance (Bivalvia: Unionida).</title>
        <authorList>
            <person name="Smith C.H."/>
        </authorList>
    </citation>
    <scope>NUCLEOTIDE SEQUENCE</scope>
    <source>
        <strain evidence="2">CHS0354</strain>
        <tissue evidence="2">Mantle</tissue>
    </source>
</reference>
<feature type="region of interest" description="Disordered" evidence="1">
    <location>
        <begin position="40"/>
        <end position="96"/>
    </location>
</feature>
<reference evidence="2" key="1">
    <citation type="journal article" date="2021" name="Genome Biol. Evol.">
        <title>A High-Quality Reference Genome for a Parasitic Bivalve with Doubly Uniparental Inheritance (Bivalvia: Unionida).</title>
        <authorList>
            <person name="Smith C.H."/>
        </authorList>
    </citation>
    <scope>NUCLEOTIDE SEQUENCE</scope>
    <source>
        <strain evidence="2">CHS0354</strain>
    </source>
</reference>
<evidence type="ECO:0000313" key="3">
    <source>
        <dbReference type="Proteomes" id="UP001195483"/>
    </source>
</evidence>
<dbReference type="AlphaFoldDB" id="A0AAE0VKZ9"/>
<name>A0AAE0VKZ9_9BIVA</name>
<evidence type="ECO:0000313" key="2">
    <source>
        <dbReference type="EMBL" id="KAK3581789.1"/>
    </source>
</evidence>
<gene>
    <name evidence="2" type="ORF">CHS0354_027257</name>
</gene>
<sequence>MSQVCNESLYLSAKRNGEIHAVLLAALTIKIKTTSAALQQQKDNLKSEKGTIKTDKAPKPPNQYNPKAACTRRSSRRKSSSPNYLRGSTEKISFIA</sequence>
<protein>
    <submittedName>
        <fullName evidence="2">Uncharacterized protein</fullName>
    </submittedName>
</protein>
<feature type="compositionally biased region" description="Basic and acidic residues" evidence="1">
    <location>
        <begin position="43"/>
        <end position="58"/>
    </location>
</feature>
<reference evidence="2" key="3">
    <citation type="submission" date="2023-05" db="EMBL/GenBank/DDBJ databases">
        <authorList>
            <person name="Smith C.H."/>
        </authorList>
    </citation>
    <scope>NUCLEOTIDE SEQUENCE</scope>
    <source>
        <strain evidence="2">CHS0354</strain>
        <tissue evidence="2">Mantle</tissue>
    </source>
</reference>
<dbReference type="Proteomes" id="UP001195483">
    <property type="component" value="Unassembled WGS sequence"/>
</dbReference>
<keyword evidence="3" id="KW-1185">Reference proteome</keyword>
<evidence type="ECO:0000256" key="1">
    <source>
        <dbReference type="SAM" id="MobiDB-lite"/>
    </source>
</evidence>
<proteinExistence type="predicted"/>